<sequence length="290" mass="33457">MKNLQNNPERAKEIYDLYAGDMEQNIEIPFGVIDAARIHQISANNQFAPEPLGERPASFSVKNCLDISHLFILPSYFNHSCLANSQRSFYGDVIVIHAVADIKKGEEICLAYICPMLGFSERKQKLKSWKFTCQCKLCELDSKDEYCSQREKIMEELIKYQKICSPDAFIVKCEPILKKIRDTYADRKEFKTLLAQALIIISPAYFNTGNRTKSVEYLEEVATLMNNSLKYTGTMRSTYVYLGYCYLSLSNISKFKEVIQKAMKMSFCDDMELFAMLYPNTTEFLYLLSL</sequence>
<reference evidence="2" key="1">
    <citation type="submission" date="2022-11" db="UniProtKB">
        <authorList>
            <consortium name="WormBaseParasite"/>
        </authorList>
    </citation>
    <scope>IDENTIFICATION</scope>
</reference>
<dbReference type="Proteomes" id="UP000887579">
    <property type="component" value="Unplaced"/>
</dbReference>
<evidence type="ECO:0000313" key="1">
    <source>
        <dbReference type="Proteomes" id="UP000887579"/>
    </source>
</evidence>
<proteinExistence type="predicted"/>
<evidence type="ECO:0000313" key="2">
    <source>
        <dbReference type="WBParaSite" id="ES5_v2.g11116.t1"/>
    </source>
</evidence>
<protein>
    <submittedName>
        <fullName evidence="2">SET domain-containing protein</fullName>
    </submittedName>
</protein>
<name>A0AC34F2X2_9BILA</name>
<organism evidence="1 2">
    <name type="scientific">Panagrolaimus sp. ES5</name>
    <dbReference type="NCBI Taxonomy" id="591445"/>
    <lineage>
        <taxon>Eukaryota</taxon>
        <taxon>Metazoa</taxon>
        <taxon>Ecdysozoa</taxon>
        <taxon>Nematoda</taxon>
        <taxon>Chromadorea</taxon>
        <taxon>Rhabditida</taxon>
        <taxon>Tylenchina</taxon>
        <taxon>Panagrolaimomorpha</taxon>
        <taxon>Panagrolaimoidea</taxon>
        <taxon>Panagrolaimidae</taxon>
        <taxon>Panagrolaimus</taxon>
    </lineage>
</organism>
<accession>A0AC34F2X2</accession>
<dbReference type="WBParaSite" id="ES5_v2.g11116.t1">
    <property type="protein sequence ID" value="ES5_v2.g11116.t1"/>
    <property type="gene ID" value="ES5_v2.g11116"/>
</dbReference>